<dbReference type="EMBL" id="CP060394">
    <property type="protein sequence ID" value="QNI31999.1"/>
    <property type="molecule type" value="Genomic_DNA"/>
</dbReference>
<dbReference type="RefSeq" id="WP_186742956.1">
    <property type="nucleotide sequence ID" value="NZ_CP060394.1"/>
</dbReference>
<evidence type="ECO:0000313" key="2">
    <source>
        <dbReference type="Proteomes" id="UP000515312"/>
    </source>
</evidence>
<dbReference type="AlphaFoldDB" id="A0A7G8BHH9"/>
<name>A0A7G8BHH9_9BACT</name>
<gene>
    <name evidence="1" type="ORF">H7849_23795</name>
</gene>
<reference evidence="1 2" key="1">
    <citation type="submission" date="2020-08" db="EMBL/GenBank/DDBJ databases">
        <title>Edaphobacter telluris sp. nov. and Acidobacterium dinghuensis sp. nov., two acidobacteria isolated from forest soil.</title>
        <authorList>
            <person name="Fu J."/>
            <person name="Qiu L."/>
        </authorList>
    </citation>
    <scope>NUCLEOTIDE SEQUENCE [LARGE SCALE GENOMIC DNA]</scope>
    <source>
        <strain evidence="1">4Y35</strain>
    </source>
</reference>
<accession>A0A7G8BHH9</accession>
<proteinExistence type="predicted"/>
<evidence type="ECO:0000313" key="1">
    <source>
        <dbReference type="EMBL" id="QNI31999.1"/>
    </source>
</evidence>
<protein>
    <submittedName>
        <fullName evidence="1">Uncharacterized protein</fullName>
    </submittedName>
</protein>
<dbReference type="Proteomes" id="UP000515312">
    <property type="component" value="Chromosome"/>
</dbReference>
<organism evidence="1 2">
    <name type="scientific">Alloacidobacterium dinghuense</name>
    <dbReference type="NCBI Taxonomy" id="2763107"/>
    <lineage>
        <taxon>Bacteria</taxon>
        <taxon>Pseudomonadati</taxon>
        <taxon>Acidobacteriota</taxon>
        <taxon>Terriglobia</taxon>
        <taxon>Terriglobales</taxon>
        <taxon>Acidobacteriaceae</taxon>
        <taxon>Alloacidobacterium</taxon>
    </lineage>
</organism>
<keyword evidence="2" id="KW-1185">Reference proteome</keyword>
<dbReference type="KEGG" id="adin:H7849_23795"/>
<sequence>MIDHILDHLHFADEYATNAARILAVNKRSKRLREFSRRCTEAAEQERAAAIGHATQSGIDPLVVTEEYATWRRLRQYPLDGEDTLTVCRRALVADRRPLRASQQPQCPAGH</sequence>